<dbReference type="InterPro" id="IPR022453">
    <property type="entry name" value="Znf_MqsA-type"/>
</dbReference>
<protein>
    <submittedName>
        <fullName evidence="2">Type II toxin-antitoxin system MqsA family antitoxin</fullName>
    </submittedName>
</protein>
<organism evidence="2 3">
    <name type="scientific">Candidatus Marithioploca araucensis</name>
    <dbReference type="NCBI Taxonomy" id="70273"/>
    <lineage>
        <taxon>Bacteria</taxon>
        <taxon>Pseudomonadati</taxon>
        <taxon>Pseudomonadota</taxon>
        <taxon>Gammaproteobacteria</taxon>
        <taxon>Thiotrichales</taxon>
        <taxon>Thiotrichaceae</taxon>
        <taxon>Candidatus Marithioploca</taxon>
    </lineage>
</organism>
<accession>A0ABT7VU49</accession>
<keyword evidence="3" id="KW-1185">Reference proteome</keyword>
<feature type="domain" description="HTH cro/C1-type" evidence="1">
    <location>
        <begin position="74"/>
        <end position="127"/>
    </location>
</feature>
<evidence type="ECO:0000259" key="1">
    <source>
        <dbReference type="PROSITE" id="PS50943"/>
    </source>
</evidence>
<dbReference type="Gene3D" id="1.10.260.40">
    <property type="entry name" value="lambda repressor-like DNA-binding domains"/>
    <property type="match status" value="1"/>
</dbReference>
<evidence type="ECO:0000313" key="3">
    <source>
        <dbReference type="Proteomes" id="UP001171945"/>
    </source>
</evidence>
<dbReference type="InterPro" id="IPR032758">
    <property type="entry name" value="MqsA/HigA-2"/>
</dbReference>
<gene>
    <name evidence="2" type="ORF">QUF54_06910</name>
</gene>
<dbReference type="CDD" id="cd00093">
    <property type="entry name" value="HTH_XRE"/>
    <property type="match status" value="1"/>
</dbReference>
<dbReference type="InterPro" id="IPR010982">
    <property type="entry name" value="Lambda_DNA-bd_dom_sf"/>
</dbReference>
<dbReference type="NCBIfam" id="TIGR03830">
    <property type="entry name" value="CxxCG_CxxCG_HTH"/>
    <property type="match status" value="1"/>
</dbReference>
<dbReference type="Gene3D" id="3.10.20.860">
    <property type="match status" value="1"/>
</dbReference>
<dbReference type="Proteomes" id="UP001171945">
    <property type="component" value="Unassembled WGS sequence"/>
</dbReference>
<comment type="caution">
    <text evidence="2">The sequence shown here is derived from an EMBL/GenBank/DDBJ whole genome shotgun (WGS) entry which is preliminary data.</text>
</comment>
<reference evidence="2" key="1">
    <citation type="submission" date="2023-06" db="EMBL/GenBank/DDBJ databases">
        <title>Uncultivated large filamentous bacteria from sulfidic sediments reveal new species and different genomic features in energy metabolism and defense.</title>
        <authorList>
            <person name="Fonseca A."/>
        </authorList>
    </citation>
    <scope>NUCLEOTIDE SEQUENCE</scope>
    <source>
        <strain evidence="2">HSG4</strain>
    </source>
</reference>
<name>A0ABT7VU49_9GAMM</name>
<dbReference type="EMBL" id="JAUCGM010000430">
    <property type="protein sequence ID" value="MDM8563065.1"/>
    <property type="molecule type" value="Genomic_DNA"/>
</dbReference>
<sequence>MKKACSFCKKGFLERKTIKETYSYKGYSIEIDQPGEFCHFCSEGVLNGADLKATEKQILAFQAKIDGLLTSSEIIKVRQKLKLSQKQAAEICGDDLNRFSRYECGEAIPLRSTSNLLMILNNHPELLPELMPLGG</sequence>
<dbReference type="NCBIfam" id="TIGR03831">
    <property type="entry name" value="YgiT_finger"/>
    <property type="match status" value="1"/>
</dbReference>
<dbReference type="PROSITE" id="PS50943">
    <property type="entry name" value="HTH_CROC1"/>
    <property type="match status" value="1"/>
</dbReference>
<dbReference type="InterPro" id="IPR022452">
    <property type="entry name" value="MqsA"/>
</dbReference>
<dbReference type="SUPFAM" id="SSF47413">
    <property type="entry name" value="lambda repressor-like DNA-binding domains"/>
    <property type="match status" value="1"/>
</dbReference>
<dbReference type="InterPro" id="IPR001387">
    <property type="entry name" value="Cro/C1-type_HTH"/>
</dbReference>
<evidence type="ECO:0000313" key="2">
    <source>
        <dbReference type="EMBL" id="MDM8563065.1"/>
    </source>
</evidence>
<dbReference type="Pfam" id="PF15731">
    <property type="entry name" value="MqsA_antitoxin"/>
    <property type="match status" value="1"/>
</dbReference>
<proteinExistence type="predicted"/>